<comment type="caution">
    <text evidence="1">The sequence shown here is derived from an EMBL/GenBank/DDBJ whole genome shotgun (WGS) entry which is preliminary data.</text>
</comment>
<gene>
    <name evidence="1" type="ORF">D5086_027162</name>
</gene>
<evidence type="ECO:0000313" key="1">
    <source>
        <dbReference type="EMBL" id="KAL3573258.1"/>
    </source>
</evidence>
<proteinExistence type="predicted"/>
<organism evidence="1 2">
    <name type="scientific">Populus alba</name>
    <name type="common">White poplar</name>
    <dbReference type="NCBI Taxonomy" id="43335"/>
    <lineage>
        <taxon>Eukaryota</taxon>
        <taxon>Viridiplantae</taxon>
        <taxon>Streptophyta</taxon>
        <taxon>Embryophyta</taxon>
        <taxon>Tracheophyta</taxon>
        <taxon>Spermatophyta</taxon>
        <taxon>Magnoliopsida</taxon>
        <taxon>eudicotyledons</taxon>
        <taxon>Gunneridae</taxon>
        <taxon>Pentapetalae</taxon>
        <taxon>rosids</taxon>
        <taxon>fabids</taxon>
        <taxon>Malpighiales</taxon>
        <taxon>Salicaceae</taxon>
        <taxon>Saliceae</taxon>
        <taxon>Populus</taxon>
    </lineage>
</organism>
<dbReference type="EMBL" id="RCHU02000014">
    <property type="protein sequence ID" value="KAL3573258.1"/>
    <property type="molecule type" value="Genomic_DNA"/>
</dbReference>
<reference evidence="1 2" key="1">
    <citation type="journal article" date="2024" name="Plant Biotechnol. J.">
        <title>Genome and CRISPR/Cas9 system of a widespread forest tree (Populus alba) in the world.</title>
        <authorList>
            <person name="Liu Y.J."/>
            <person name="Jiang P.F."/>
            <person name="Han X.M."/>
            <person name="Li X.Y."/>
            <person name="Wang H.M."/>
            <person name="Wang Y.J."/>
            <person name="Wang X.X."/>
            <person name="Zeng Q.Y."/>
        </authorList>
    </citation>
    <scope>NUCLEOTIDE SEQUENCE [LARGE SCALE GENOMIC DNA]</scope>
    <source>
        <strain evidence="2">cv. PAL-ZL1</strain>
    </source>
</reference>
<name>A0ACC4B5N3_POPAL</name>
<evidence type="ECO:0000313" key="2">
    <source>
        <dbReference type="Proteomes" id="UP000309997"/>
    </source>
</evidence>
<sequence>MGIAFFLNIITSQSTHPILKAIQGMPTLKLAFTCVNLTLFIMFLFISYARKIFVCVGRIRILKDDSAVANSTPIRMSSVGGDVRDVIIGTSLKLCLFGCFYVLLLQFLVLGFGWVALIKEAVNGKDVDWSVICLLVVQGLAWSSFLTGGSKHLSSHVAANFTTTPTLAFLCFVAIRGVTSIQVYRNSERQEPLLLEEEAGCLKEAACNAIFALTTMVYQKGLKLSSLAKQSYISREVVNYMAVDVQIIGDYSWYLHDIWMLPLQIIFALAVLYKNVGIASVATLIATIISIVITIPVAKIQEDYQGKLMAGKDERMSKTSECLKNMRILKLQAWEDKCRVKLKDMRCVEFRWLRKAFYSQAFITFLFWSSPIFVLAVTFGTSILLGG</sequence>
<dbReference type="Proteomes" id="UP000309997">
    <property type="component" value="Unassembled WGS sequence"/>
</dbReference>
<protein>
    <submittedName>
        <fullName evidence="1">Uncharacterized protein</fullName>
    </submittedName>
</protein>
<keyword evidence="2" id="KW-1185">Reference proteome</keyword>
<accession>A0ACC4B5N3</accession>